<evidence type="ECO:0000313" key="1">
    <source>
        <dbReference type="EMBL" id="MDQ0323510.1"/>
    </source>
</evidence>
<organism evidence="1 2">
    <name type="scientific">Pararhizobium capsulatum DSM 1112</name>
    <dbReference type="NCBI Taxonomy" id="1121113"/>
    <lineage>
        <taxon>Bacteria</taxon>
        <taxon>Pseudomonadati</taxon>
        <taxon>Pseudomonadota</taxon>
        <taxon>Alphaproteobacteria</taxon>
        <taxon>Hyphomicrobiales</taxon>
        <taxon>Rhizobiaceae</taxon>
        <taxon>Rhizobium/Agrobacterium group</taxon>
        <taxon>Pararhizobium</taxon>
    </lineage>
</organism>
<accession>A0ABU0C1G0</accession>
<reference evidence="1 2" key="1">
    <citation type="submission" date="2023-07" db="EMBL/GenBank/DDBJ databases">
        <title>Genomic Encyclopedia of Type Strains, Phase IV (KMG-IV): sequencing the most valuable type-strain genomes for metagenomic binning, comparative biology and taxonomic classification.</title>
        <authorList>
            <person name="Goeker M."/>
        </authorList>
    </citation>
    <scope>NUCLEOTIDE SEQUENCE [LARGE SCALE GENOMIC DNA]</scope>
    <source>
        <strain evidence="1 2">DSM 1112</strain>
    </source>
</reference>
<comment type="caution">
    <text evidence="1">The sequence shown here is derived from an EMBL/GenBank/DDBJ whole genome shotgun (WGS) entry which is preliminary data.</text>
</comment>
<dbReference type="EMBL" id="JAUSVF010000003">
    <property type="protein sequence ID" value="MDQ0323510.1"/>
    <property type="molecule type" value="Genomic_DNA"/>
</dbReference>
<keyword evidence="2" id="KW-1185">Reference proteome</keyword>
<gene>
    <name evidence="1" type="ORF">QO002_005716</name>
</gene>
<name>A0ABU0C1G0_9HYPH</name>
<sequence length="171" mass="19003">MIWLGCLTHRGLLRSRLTEVGPSQQTAPIRFSVSAYAACAGTVVRQLRFPDAVPAVDRALNRVGLLPDRSRNALVASNAEHQTVQTSSQQRPSCDGITRRSLVSRLFRRFNSRGDISRDMAMRNRRCLKSCKTHAGRRHGAYLCGSILRGGSCRDTTLLDARTCKSRSYPN</sequence>
<proteinExistence type="predicted"/>
<evidence type="ECO:0000313" key="2">
    <source>
        <dbReference type="Proteomes" id="UP001230207"/>
    </source>
</evidence>
<dbReference type="Proteomes" id="UP001230207">
    <property type="component" value="Unassembled WGS sequence"/>
</dbReference>
<protein>
    <submittedName>
        <fullName evidence="1">Uncharacterized protein</fullName>
    </submittedName>
</protein>